<evidence type="ECO:0000313" key="12">
    <source>
        <dbReference type="EMBL" id="GLB37716.1"/>
    </source>
</evidence>
<dbReference type="Proteomes" id="UP001063166">
    <property type="component" value="Unassembled WGS sequence"/>
</dbReference>
<dbReference type="InterPro" id="IPR051143">
    <property type="entry name" value="TrkH_K-transport"/>
</dbReference>
<evidence type="ECO:0000256" key="3">
    <source>
        <dbReference type="ARBA" id="ARBA00022448"/>
    </source>
</evidence>
<feature type="transmembrane region" description="Helical" evidence="10">
    <location>
        <begin position="745"/>
        <end position="767"/>
    </location>
</feature>
<dbReference type="InterPro" id="IPR004773">
    <property type="entry name" value="K/Na_transp_Trk1/HKT1"/>
</dbReference>
<dbReference type="PANTHER" id="PTHR31064:SF30">
    <property type="entry name" value="HIGH-AFFINITY POTASSIUM TRANSPORT PROTEIN-RELATED"/>
    <property type="match status" value="1"/>
</dbReference>
<keyword evidence="13" id="KW-1185">Reference proteome</keyword>
<feature type="transmembrane region" description="Helical" evidence="10">
    <location>
        <begin position="524"/>
        <end position="545"/>
    </location>
</feature>
<feature type="compositionally biased region" description="Acidic residues" evidence="11">
    <location>
        <begin position="312"/>
        <end position="323"/>
    </location>
</feature>
<dbReference type="GO" id="GO:0030007">
    <property type="term" value="P:intracellular potassium ion homeostasis"/>
    <property type="evidence" value="ECO:0007669"/>
    <property type="project" value="UniProtKB-UniRule"/>
</dbReference>
<dbReference type="Pfam" id="PF02386">
    <property type="entry name" value="TrkH"/>
    <property type="match status" value="1"/>
</dbReference>
<dbReference type="EMBL" id="BRPK01000004">
    <property type="protein sequence ID" value="GLB37716.1"/>
    <property type="molecule type" value="Genomic_DNA"/>
</dbReference>
<keyword evidence="8 10" id="KW-0406">Ion transport</keyword>
<dbReference type="GO" id="GO:0140107">
    <property type="term" value="F:high-affinity potassium ion transmembrane transporter activity"/>
    <property type="evidence" value="ECO:0007669"/>
    <property type="project" value="TreeGrafter"/>
</dbReference>
<keyword evidence="4 10" id="KW-0633">Potassium transport</keyword>
<evidence type="ECO:0000256" key="2">
    <source>
        <dbReference type="ARBA" id="ARBA00009137"/>
    </source>
</evidence>
<dbReference type="InterPro" id="IPR003445">
    <property type="entry name" value="Cat_transpt"/>
</dbReference>
<dbReference type="PANTHER" id="PTHR31064">
    <property type="entry name" value="POTASSIUM TRANSPORT PROTEIN DDB_G0292412-RELATED"/>
    <property type="match status" value="1"/>
</dbReference>
<feature type="compositionally biased region" description="Basic and acidic residues" evidence="11">
    <location>
        <begin position="155"/>
        <end position="175"/>
    </location>
</feature>
<feature type="compositionally biased region" description="Basic and acidic residues" evidence="11">
    <location>
        <begin position="857"/>
        <end position="866"/>
    </location>
</feature>
<keyword evidence="5 10" id="KW-0812">Transmembrane</keyword>
<feature type="compositionally biased region" description="Polar residues" evidence="11">
    <location>
        <begin position="825"/>
        <end position="834"/>
    </location>
</feature>
<feature type="transmembrane region" description="Helical" evidence="10">
    <location>
        <begin position="449"/>
        <end position="473"/>
    </location>
</feature>
<proteinExistence type="inferred from homology"/>
<gene>
    <name evidence="12" type="ORF">LshimejAT787_0407670</name>
</gene>
<keyword evidence="7 10" id="KW-1133">Transmembrane helix</keyword>
<dbReference type="AlphaFoldDB" id="A0A9P3PL64"/>
<feature type="transmembrane region" description="Helical" evidence="10">
    <location>
        <begin position="646"/>
        <end position="666"/>
    </location>
</feature>
<keyword evidence="6 10" id="KW-0630">Potassium</keyword>
<dbReference type="InterPro" id="IPR015958">
    <property type="entry name" value="Trk1_fungi"/>
</dbReference>
<evidence type="ECO:0000256" key="11">
    <source>
        <dbReference type="SAM" id="MobiDB-lite"/>
    </source>
</evidence>
<evidence type="ECO:0000256" key="7">
    <source>
        <dbReference type="ARBA" id="ARBA00022989"/>
    </source>
</evidence>
<comment type="caution">
    <text evidence="12">The sequence shown here is derived from an EMBL/GenBank/DDBJ whole genome shotgun (WGS) entry which is preliminary data.</text>
</comment>
<feature type="compositionally biased region" description="Basic and acidic residues" evidence="11">
    <location>
        <begin position="134"/>
        <end position="146"/>
    </location>
</feature>
<keyword evidence="9 10" id="KW-0472">Membrane</keyword>
<evidence type="ECO:0000256" key="4">
    <source>
        <dbReference type="ARBA" id="ARBA00022538"/>
    </source>
</evidence>
<feature type="transmembrane region" description="Helical" evidence="10">
    <location>
        <begin position="62"/>
        <end position="83"/>
    </location>
</feature>
<comment type="similarity">
    <text evidence="2 10">Belongs to the TrkH potassium transport family.</text>
</comment>
<evidence type="ECO:0000256" key="1">
    <source>
        <dbReference type="ARBA" id="ARBA00004141"/>
    </source>
</evidence>
<comment type="subcellular location">
    <subcellularLocation>
        <location evidence="1">Membrane</location>
        <topology evidence="1">Multi-pass membrane protein</topology>
    </subcellularLocation>
</comment>
<evidence type="ECO:0000256" key="6">
    <source>
        <dbReference type="ARBA" id="ARBA00022958"/>
    </source>
</evidence>
<protein>
    <recommendedName>
        <fullName evidence="10">Potassium transport protein</fullName>
    </recommendedName>
</protein>
<keyword evidence="3 10" id="KW-0813">Transport</keyword>
<feature type="region of interest" description="Disordered" evidence="11">
    <location>
        <begin position="196"/>
        <end position="357"/>
    </location>
</feature>
<evidence type="ECO:0000256" key="9">
    <source>
        <dbReference type="ARBA" id="ARBA00023136"/>
    </source>
</evidence>
<evidence type="ECO:0000256" key="10">
    <source>
        <dbReference type="PIRNR" id="PIRNR002450"/>
    </source>
</evidence>
<accession>A0A9P3PL64</accession>
<organism evidence="12 13">
    <name type="scientific">Lyophyllum shimeji</name>
    <name type="common">Hon-shimeji</name>
    <name type="synonym">Tricholoma shimeji</name>
    <dbReference type="NCBI Taxonomy" id="47721"/>
    <lineage>
        <taxon>Eukaryota</taxon>
        <taxon>Fungi</taxon>
        <taxon>Dikarya</taxon>
        <taxon>Basidiomycota</taxon>
        <taxon>Agaricomycotina</taxon>
        <taxon>Agaricomycetes</taxon>
        <taxon>Agaricomycetidae</taxon>
        <taxon>Agaricales</taxon>
        <taxon>Tricholomatineae</taxon>
        <taxon>Lyophyllaceae</taxon>
        <taxon>Lyophyllum</taxon>
    </lineage>
</organism>
<evidence type="ECO:0000256" key="5">
    <source>
        <dbReference type="ARBA" id="ARBA00022692"/>
    </source>
</evidence>
<dbReference type="OrthoDB" id="9999863at2759"/>
<dbReference type="PIRSF" id="PIRSF002450">
    <property type="entry name" value="K+_transpter_TRK"/>
    <property type="match status" value="1"/>
</dbReference>
<feature type="compositionally biased region" description="Polar residues" evidence="11">
    <location>
        <begin position="261"/>
        <end position="272"/>
    </location>
</feature>
<evidence type="ECO:0000256" key="8">
    <source>
        <dbReference type="ARBA" id="ARBA00023065"/>
    </source>
</evidence>
<dbReference type="NCBIfam" id="TIGR00934">
    <property type="entry name" value="2a38euk"/>
    <property type="match status" value="1"/>
</dbReference>
<feature type="transmembrane region" description="Helical" evidence="10">
    <location>
        <begin position="716"/>
        <end position="733"/>
    </location>
</feature>
<feature type="transmembrane region" description="Helical" evidence="10">
    <location>
        <begin position="587"/>
        <end position="607"/>
    </location>
</feature>
<evidence type="ECO:0000313" key="13">
    <source>
        <dbReference type="Proteomes" id="UP001063166"/>
    </source>
</evidence>
<dbReference type="GO" id="GO:1990573">
    <property type="term" value="P:potassium ion import across plasma membrane"/>
    <property type="evidence" value="ECO:0007669"/>
    <property type="project" value="TreeGrafter"/>
</dbReference>
<feature type="transmembrane region" description="Helical" evidence="10">
    <location>
        <begin position="29"/>
        <end position="50"/>
    </location>
</feature>
<feature type="compositionally biased region" description="Polar residues" evidence="11">
    <location>
        <begin position="283"/>
        <end position="292"/>
    </location>
</feature>
<feature type="region of interest" description="Disordered" evidence="11">
    <location>
        <begin position="134"/>
        <end position="183"/>
    </location>
</feature>
<feature type="transmembrane region" description="Helical" evidence="10">
    <location>
        <begin position="619"/>
        <end position="640"/>
    </location>
</feature>
<dbReference type="GO" id="GO:0005886">
    <property type="term" value="C:plasma membrane"/>
    <property type="evidence" value="ECO:0007669"/>
    <property type="project" value="InterPro"/>
</dbReference>
<feature type="region of interest" description="Disordered" evidence="11">
    <location>
        <begin position="821"/>
        <end position="873"/>
    </location>
</feature>
<feature type="transmembrane region" description="Helical" evidence="10">
    <location>
        <begin position="89"/>
        <end position="110"/>
    </location>
</feature>
<reference evidence="12" key="1">
    <citation type="submission" date="2022-07" db="EMBL/GenBank/DDBJ databases">
        <title>The genome of Lyophyllum shimeji provides insight into the initial evolution of ectomycorrhizal fungal genome.</title>
        <authorList>
            <person name="Kobayashi Y."/>
            <person name="Shibata T."/>
            <person name="Hirakawa H."/>
            <person name="Shigenobu S."/>
            <person name="Nishiyama T."/>
            <person name="Yamada A."/>
            <person name="Hasebe M."/>
            <person name="Kawaguchi M."/>
        </authorList>
    </citation>
    <scope>NUCLEOTIDE SEQUENCE</scope>
    <source>
        <strain evidence="12">AT787</strain>
    </source>
</reference>
<sequence>MSRDNLPVDESEDDDGPLWWRKVRENLNFYRIHIMYYVSTPLIFSWIFYGSNGRYPFAYIDSLYTCVSAMVVCGLTPINMSALTGFQQALLFVQMCIGNPVIVSWFTVLLRRHYFATKFKHVLRANAKRQAAEIRAPKDRSSRWPDRISTLLGRRQTDRADHTASHDRWDGDKKGINQGLRPDMIRRMDDELKRVNPSGMAVPSEKPSSMDGAQTGHLSFAPPPFGHNQARTKSRRGSLGSEGANHRRHFRRLSDPGAPSRPSSPVNDTMQAQHEPAAASSPGLPQTFTRTPTIDFAPDVRRRAKSARGIAEDEIAENEQGEPDSDHRSAHSRRGSLSRHPYLSVGYGSQTHEPNRSKHRGFGGFPMPFDLITRLFGRIFPRLRRRLSRTLTIPATTSLVSQQREAPPGAKSVPYLSFDAMVGRNSAFRHLTHAEMEELGGVEYRALNALLWIIGVYHVAIQLVIFVVIAPYISRPRWRSDFGPPNDVRPQNPVWFSAFQAVSAYTNTGLSLEDKSMQPFQRAYPMIFLMIFGILAGNTAFPVFLRFTIWVLSKTVSGRSRAHETLHFLLDHPRRCFIFLFPSHQTWFLLTVVVLLTAIDWFFFMILDIGNPATESIPLGVRFVVGFFQAIAVRAAGFTAVSLSSLAAGVQVLFVIMMYISVYPIAMSVRSTNVYEEQSLGIFPHDDDHGEEEFQPTGPRAKIWGRYLAMHARRQLAFDMWWLGVALFVICINERHNLGDPSKASWFNIFTLIFELVSAYGTVGLSLGTPNNNFSFSGELKPLSKFVIILVMLRGRHRILPVAIDRAVMLPSELQRQLDQDVHTRSQAHTSFSGHRTLEDETHQVRFGRTHNPSQAGDDRSAHQARENGAIPP</sequence>
<name>A0A9P3PL64_LYOSH</name>